<accession>A0A5S9MQS5</accession>
<reference evidence="1 2" key="1">
    <citation type="submission" date="2019-11" db="EMBL/GenBank/DDBJ databases">
        <authorList>
            <person name="Holert J."/>
        </authorList>
    </citation>
    <scope>NUCLEOTIDE SEQUENCE [LARGE SCALE GENOMIC DNA]</scope>
    <source>
        <strain evidence="1">BC8_1</strain>
    </source>
</reference>
<name>A0A5S9MQS5_MYCVN</name>
<dbReference type="RefSeq" id="WP_159228466.1">
    <property type="nucleotide sequence ID" value="NZ_CACSIP010000001.1"/>
</dbReference>
<gene>
    <name evidence="1" type="ORF">AELLOGFF_00099</name>
</gene>
<proteinExistence type="predicted"/>
<dbReference type="EMBL" id="CACSIP010000001">
    <property type="protein sequence ID" value="CAA0079006.1"/>
    <property type="molecule type" value="Genomic_DNA"/>
</dbReference>
<dbReference type="Proteomes" id="UP000430146">
    <property type="component" value="Unassembled WGS sequence"/>
</dbReference>
<dbReference type="AlphaFoldDB" id="A0A5S9MQS5"/>
<evidence type="ECO:0000313" key="2">
    <source>
        <dbReference type="Proteomes" id="UP000430146"/>
    </source>
</evidence>
<evidence type="ECO:0000313" key="1">
    <source>
        <dbReference type="EMBL" id="CAA0079006.1"/>
    </source>
</evidence>
<organism evidence="1 2">
    <name type="scientific">Mycolicibacterium vanbaalenii</name>
    <name type="common">Mycobacterium vanbaalenii</name>
    <dbReference type="NCBI Taxonomy" id="110539"/>
    <lineage>
        <taxon>Bacteria</taxon>
        <taxon>Bacillati</taxon>
        <taxon>Actinomycetota</taxon>
        <taxon>Actinomycetes</taxon>
        <taxon>Mycobacteriales</taxon>
        <taxon>Mycobacteriaceae</taxon>
        <taxon>Mycolicibacterium</taxon>
    </lineage>
</organism>
<sequence>MPTPPPDRTATVWSSTFVPYASPYTDYGQQGYSVAWADTASGRLQVLVDGDRPAPGTVGWLVTSTLDGESVDMFVADPA</sequence>
<keyword evidence="2" id="KW-1185">Reference proteome</keyword>
<protein>
    <submittedName>
        <fullName evidence="1">Uncharacterized protein</fullName>
    </submittedName>
</protein>
<dbReference type="OrthoDB" id="4629939at2"/>